<keyword evidence="1" id="KW-1133">Transmembrane helix</keyword>
<dbReference type="EMBL" id="RCHI01000008">
    <property type="protein sequence ID" value="RLL64802.1"/>
    <property type="molecule type" value="Genomic_DNA"/>
</dbReference>
<gene>
    <name evidence="2" type="ORF">DYS74_10780</name>
</gene>
<feature type="transmembrane region" description="Helical" evidence="1">
    <location>
        <begin position="48"/>
        <end position="69"/>
    </location>
</feature>
<comment type="caution">
    <text evidence="2">The sequence shown here is derived from an EMBL/GenBank/DDBJ whole genome shotgun (WGS) entry which is preliminary data.</text>
</comment>
<evidence type="ECO:0000313" key="2">
    <source>
        <dbReference type="EMBL" id="RLL64802.1"/>
    </source>
</evidence>
<protein>
    <submittedName>
        <fullName evidence="2">Uncharacterized protein</fullName>
    </submittedName>
</protein>
<name>A0A421BPC3_9RHOB</name>
<keyword evidence="3" id="KW-1185">Reference proteome</keyword>
<organism evidence="2 3">
    <name type="scientific">Paenirhodobacter hankyongi</name>
    <dbReference type="NCBI Taxonomy" id="2294033"/>
    <lineage>
        <taxon>Bacteria</taxon>
        <taxon>Pseudomonadati</taxon>
        <taxon>Pseudomonadota</taxon>
        <taxon>Alphaproteobacteria</taxon>
        <taxon>Rhodobacterales</taxon>
        <taxon>Rhodobacter group</taxon>
        <taxon>Paenirhodobacter</taxon>
    </lineage>
</organism>
<sequence length="115" mass="12506">MSDHGLKSFEKRLARIDRIHAAGGAFEATGALGRSYFDSMRPRSRRAIPFRAIALLFVGALLFKGAIFAQLGAETYDARVGALAQGTLPEQVGAWVLHADPVTRGIGDLLHRLIY</sequence>
<keyword evidence="1" id="KW-0472">Membrane</keyword>
<proteinExistence type="predicted"/>
<evidence type="ECO:0000313" key="3">
    <source>
        <dbReference type="Proteomes" id="UP000279673"/>
    </source>
</evidence>
<dbReference type="RefSeq" id="WP_121533681.1">
    <property type="nucleotide sequence ID" value="NZ_RCHI01000008.1"/>
</dbReference>
<accession>A0A421BPC3</accession>
<dbReference type="Proteomes" id="UP000279673">
    <property type="component" value="Unassembled WGS sequence"/>
</dbReference>
<dbReference type="AlphaFoldDB" id="A0A421BPC3"/>
<keyword evidence="1" id="KW-0812">Transmembrane</keyword>
<evidence type="ECO:0000256" key="1">
    <source>
        <dbReference type="SAM" id="Phobius"/>
    </source>
</evidence>
<reference evidence="2 3" key="1">
    <citation type="submission" date="2018-10" db="EMBL/GenBank/DDBJ databases">
        <title>Rhodobacter sp . BO-81.</title>
        <authorList>
            <person name="Im W.T."/>
        </authorList>
    </citation>
    <scope>NUCLEOTIDE SEQUENCE [LARGE SCALE GENOMIC DNA]</scope>
    <source>
        <strain evidence="2 3">BO-81</strain>
    </source>
</reference>